<sequence>MVFPTLLAEKLACSHAGQETSMKARRAHQETWLPASQKRLNLNQFLRTPTSGVKGEVARV</sequence>
<gene>
    <name evidence="1" type="ORF">C0Q70_16487</name>
</gene>
<reference evidence="1 2" key="1">
    <citation type="submission" date="2018-04" db="EMBL/GenBank/DDBJ databases">
        <title>The genome of golden apple snail Pomacea canaliculata provides insight into stress tolerance and invasive adaptation.</title>
        <authorList>
            <person name="Liu C."/>
            <person name="Liu B."/>
            <person name="Ren Y."/>
            <person name="Zhang Y."/>
            <person name="Wang H."/>
            <person name="Li S."/>
            <person name="Jiang F."/>
            <person name="Yin L."/>
            <person name="Zhang G."/>
            <person name="Qian W."/>
            <person name="Fan W."/>
        </authorList>
    </citation>
    <scope>NUCLEOTIDE SEQUENCE [LARGE SCALE GENOMIC DNA]</scope>
    <source>
        <strain evidence="1">SZHN2017</strain>
        <tissue evidence="1">Muscle</tissue>
    </source>
</reference>
<accession>A0A2T7NPX5</accession>
<evidence type="ECO:0000313" key="2">
    <source>
        <dbReference type="Proteomes" id="UP000245119"/>
    </source>
</evidence>
<dbReference type="Proteomes" id="UP000245119">
    <property type="component" value="Linkage Group LG10"/>
</dbReference>
<keyword evidence="2" id="KW-1185">Reference proteome</keyword>
<dbReference type="AlphaFoldDB" id="A0A2T7NPX5"/>
<evidence type="ECO:0000313" key="1">
    <source>
        <dbReference type="EMBL" id="PVD23224.1"/>
    </source>
</evidence>
<comment type="caution">
    <text evidence="1">The sequence shown here is derived from an EMBL/GenBank/DDBJ whole genome shotgun (WGS) entry which is preliminary data.</text>
</comment>
<name>A0A2T7NPX5_POMCA</name>
<proteinExistence type="predicted"/>
<protein>
    <submittedName>
        <fullName evidence="1">Uncharacterized protein</fullName>
    </submittedName>
</protein>
<organism evidence="1 2">
    <name type="scientific">Pomacea canaliculata</name>
    <name type="common">Golden apple snail</name>
    <dbReference type="NCBI Taxonomy" id="400727"/>
    <lineage>
        <taxon>Eukaryota</taxon>
        <taxon>Metazoa</taxon>
        <taxon>Spiralia</taxon>
        <taxon>Lophotrochozoa</taxon>
        <taxon>Mollusca</taxon>
        <taxon>Gastropoda</taxon>
        <taxon>Caenogastropoda</taxon>
        <taxon>Architaenioglossa</taxon>
        <taxon>Ampullarioidea</taxon>
        <taxon>Ampullariidae</taxon>
        <taxon>Pomacea</taxon>
    </lineage>
</organism>
<dbReference type="EMBL" id="PZQS01000010">
    <property type="protein sequence ID" value="PVD23224.1"/>
    <property type="molecule type" value="Genomic_DNA"/>
</dbReference>